<sequence length="561" mass="64626">MMPSRRFDNRIIINVSGIRYETYKSTLKNIPDTRLSWLTETTASNPDYDPVTDEFFFDRHPGVFSMILNYYRTGFLHVPTDVCGPLFENELNFWGLDEKQIEPCCWSNYRAHREAQQTVTELDNGDEDIHEDEVPNIFGISDDVSERTFWQNWKPKIWRIMEYPNSSIPAKIMEGISVFFVLMSIVSFTLESLEDFRVPVLHNSTLNVRQKIMKTNPLTVFKILEITCIAYFTFELVIRLIFCPNRLIFFKNFLNWIDVFSLIPFYLREIVDRFVGMKTEVSYYVNMLRLIRIFRILRLTRHVSGIRILAHTVKASAKELLLLIIVVFMGITIFACLIYYAQQIDETASNKFLNIPIGFWWALVTITTLGYGDYVPDTLLGYIIGAICSLCGVLMLALPVPVIVNNFTLYYSHAQAKLKLPKKTKKVLVGAADALKEMVFSEDQLSEKQESLSTSITSIYGKTSQDSAIDSTDSSSKTQTNSNEVVGIRVIYVDEVAEGTDENRANRKQSSKKNLEKRNSVHPLQERVEQTSDVTAHRLQQRSHSLGRRSSFFPRNLTDVE</sequence>
<dbReference type="GO" id="GO:0032809">
    <property type="term" value="C:neuronal cell body membrane"/>
    <property type="evidence" value="ECO:0007669"/>
    <property type="project" value="TreeGrafter"/>
</dbReference>
<keyword evidence="6" id="KW-0851">Voltage-gated channel</keyword>
<evidence type="ECO:0000256" key="2">
    <source>
        <dbReference type="ARBA" id="ARBA00022448"/>
    </source>
</evidence>
<evidence type="ECO:0000256" key="13">
    <source>
        <dbReference type="SAM" id="Phobius"/>
    </source>
</evidence>
<dbReference type="FunFam" id="1.10.287.70:FF:000002">
    <property type="entry name" value="Potassium voltage-gated channel subfamily a member"/>
    <property type="match status" value="1"/>
</dbReference>
<keyword evidence="3" id="KW-0633">Potassium transport</keyword>
<feature type="transmembrane region" description="Helical" evidence="13">
    <location>
        <begin position="379"/>
        <end position="404"/>
    </location>
</feature>
<dbReference type="PRINTS" id="PR01491">
    <property type="entry name" value="KVCHANNEL"/>
</dbReference>
<dbReference type="Pfam" id="PF02214">
    <property type="entry name" value="BTB_2"/>
    <property type="match status" value="1"/>
</dbReference>
<dbReference type="InterPro" id="IPR028325">
    <property type="entry name" value="VG_K_chnl"/>
</dbReference>
<dbReference type="GO" id="GO:0045211">
    <property type="term" value="C:postsynaptic membrane"/>
    <property type="evidence" value="ECO:0007669"/>
    <property type="project" value="TreeGrafter"/>
</dbReference>
<dbReference type="GO" id="GO:0005251">
    <property type="term" value="F:delayed rectifier potassium channel activity"/>
    <property type="evidence" value="ECO:0007669"/>
    <property type="project" value="TreeGrafter"/>
</dbReference>
<feature type="compositionally biased region" description="Basic and acidic residues" evidence="12">
    <location>
        <begin position="513"/>
        <end position="530"/>
    </location>
</feature>
<dbReference type="SMART" id="SM00225">
    <property type="entry name" value="BTB"/>
    <property type="match status" value="1"/>
</dbReference>
<dbReference type="GO" id="GO:0001508">
    <property type="term" value="P:action potential"/>
    <property type="evidence" value="ECO:0007669"/>
    <property type="project" value="TreeGrafter"/>
</dbReference>
<evidence type="ECO:0000256" key="7">
    <source>
        <dbReference type="ARBA" id="ARBA00022958"/>
    </source>
</evidence>
<comment type="subcellular location">
    <subcellularLocation>
        <location evidence="1">Membrane</location>
        <topology evidence="1">Multi-pass membrane protein</topology>
    </subcellularLocation>
</comment>
<dbReference type="EMBL" id="OX597819">
    <property type="protein sequence ID" value="CAI9723714.1"/>
    <property type="molecule type" value="Genomic_DNA"/>
</dbReference>
<evidence type="ECO:0000256" key="9">
    <source>
        <dbReference type="ARBA" id="ARBA00023065"/>
    </source>
</evidence>
<dbReference type="SUPFAM" id="SSF81324">
    <property type="entry name" value="Voltage-gated potassium channels"/>
    <property type="match status" value="1"/>
</dbReference>
<dbReference type="Gene3D" id="1.10.287.70">
    <property type="match status" value="1"/>
</dbReference>
<evidence type="ECO:0000313" key="16">
    <source>
        <dbReference type="Proteomes" id="UP001162480"/>
    </source>
</evidence>
<dbReference type="InterPro" id="IPR011333">
    <property type="entry name" value="SKP1/BTB/POZ_sf"/>
</dbReference>
<evidence type="ECO:0000256" key="6">
    <source>
        <dbReference type="ARBA" id="ARBA00022882"/>
    </source>
</evidence>
<dbReference type="PRINTS" id="PR00169">
    <property type="entry name" value="KCHANNEL"/>
</dbReference>
<proteinExistence type="predicted"/>
<evidence type="ECO:0000256" key="12">
    <source>
        <dbReference type="SAM" id="MobiDB-lite"/>
    </source>
</evidence>
<evidence type="ECO:0000256" key="11">
    <source>
        <dbReference type="ARBA" id="ARBA00023303"/>
    </source>
</evidence>
<dbReference type="InterPro" id="IPR003968">
    <property type="entry name" value="K_chnl_volt-dep_Kv"/>
</dbReference>
<dbReference type="InterPro" id="IPR000210">
    <property type="entry name" value="BTB/POZ_dom"/>
</dbReference>
<dbReference type="FunFam" id="3.30.710.10:FF:000002">
    <property type="entry name" value="Potassium voltage-gated channel subfamily C member 2"/>
    <property type="match status" value="1"/>
</dbReference>
<evidence type="ECO:0000256" key="4">
    <source>
        <dbReference type="ARBA" id="ARBA00022692"/>
    </source>
</evidence>
<accession>A0AA36AX81</accession>
<dbReference type="CDD" id="cd18379">
    <property type="entry name" value="BTB_POZ_Kv3_KCNC"/>
    <property type="match status" value="1"/>
</dbReference>
<feature type="domain" description="BTB" evidence="14">
    <location>
        <begin position="9"/>
        <end position="112"/>
    </location>
</feature>
<dbReference type="Gene3D" id="1.20.120.350">
    <property type="entry name" value="Voltage-gated potassium channels. Chain C"/>
    <property type="match status" value="1"/>
</dbReference>
<dbReference type="InterPro" id="IPR003131">
    <property type="entry name" value="T1-type_BTB"/>
</dbReference>
<protein>
    <submittedName>
        <fullName evidence="15">Voltage-gated channel Shaw-like</fullName>
    </submittedName>
</protein>
<keyword evidence="9" id="KW-0406">Ion transport</keyword>
<keyword evidence="10 13" id="KW-0472">Membrane</keyword>
<dbReference type="InterPro" id="IPR027359">
    <property type="entry name" value="Volt_channel_dom_sf"/>
</dbReference>
<evidence type="ECO:0000259" key="14">
    <source>
        <dbReference type="SMART" id="SM00225"/>
    </source>
</evidence>
<dbReference type="PANTHER" id="PTHR11537:SF252">
    <property type="entry name" value="POTASSIUM VOLTAGE-GATED CHANNEL PROTEIN SHAW"/>
    <property type="match status" value="1"/>
</dbReference>
<dbReference type="GO" id="GO:0043679">
    <property type="term" value="C:axon terminus"/>
    <property type="evidence" value="ECO:0007669"/>
    <property type="project" value="TreeGrafter"/>
</dbReference>
<evidence type="ECO:0000256" key="10">
    <source>
        <dbReference type="ARBA" id="ARBA00023136"/>
    </source>
</evidence>
<evidence type="ECO:0000256" key="8">
    <source>
        <dbReference type="ARBA" id="ARBA00022989"/>
    </source>
</evidence>
<feature type="transmembrane region" description="Helical" evidence="13">
    <location>
        <begin position="168"/>
        <end position="190"/>
    </location>
</feature>
<keyword evidence="7" id="KW-0630">Potassium</keyword>
<dbReference type="PRINTS" id="PR01498">
    <property type="entry name" value="SHAWCHANNEL"/>
</dbReference>
<evidence type="ECO:0000313" key="15">
    <source>
        <dbReference type="EMBL" id="CAI9723714.1"/>
    </source>
</evidence>
<dbReference type="Gene3D" id="3.30.710.10">
    <property type="entry name" value="Potassium Channel Kv1.1, Chain A"/>
    <property type="match status" value="1"/>
</dbReference>
<dbReference type="GO" id="GO:0008076">
    <property type="term" value="C:voltage-gated potassium channel complex"/>
    <property type="evidence" value="ECO:0007669"/>
    <property type="project" value="InterPro"/>
</dbReference>
<reference evidence="15" key="1">
    <citation type="submission" date="2023-08" db="EMBL/GenBank/DDBJ databases">
        <authorList>
            <person name="Alioto T."/>
            <person name="Alioto T."/>
            <person name="Gomez Garrido J."/>
        </authorList>
    </citation>
    <scope>NUCLEOTIDE SEQUENCE</scope>
</reference>
<dbReference type="SUPFAM" id="SSF54695">
    <property type="entry name" value="POZ domain"/>
    <property type="match status" value="1"/>
</dbReference>
<keyword evidence="8 13" id="KW-1133">Transmembrane helix</keyword>
<dbReference type="InterPro" id="IPR003974">
    <property type="entry name" value="K_chnl_volt-dep_Kv3"/>
</dbReference>
<dbReference type="PANTHER" id="PTHR11537">
    <property type="entry name" value="VOLTAGE-GATED POTASSIUM CHANNEL"/>
    <property type="match status" value="1"/>
</dbReference>
<evidence type="ECO:0000256" key="1">
    <source>
        <dbReference type="ARBA" id="ARBA00004141"/>
    </source>
</evidence>
<evidence type="ECO:0000256" key="3">
    <source>
        <dbReference type="ARBA" id="ARBA00022538"/>
    </source>
</evidence>
<feature type="region of interest" description="Disordered" evidence="12">
    <location>
        <begin position="501"/>
        <end position="561"/>
    </location>
</feature>
<organism evidence="15 16">
    <name type="scientific">Octopus vulgaris</name>
    <name type="common">Common octopus</name>
    <dbReference type="NCBI Taxonomy" id="6645"/>
    <lineage>
        <taxon>Eukaryota</taxon>
        <taxon>Metazoa</taxon>
        <taxon>Spiralia</taxon>
        <taxon>Lophotrochozoa</taxon>
        <taxon>Mollusca</taxon>
        <taxon>Cephalopoda</taxon>
        <taxon>Coleoidea</taxon>
        <taxon>Octopodiformes</taxon>
        <taxon>Octopoda</taxon>
        <taxon>Incirrata</taxon>
        <taxon>Octopodidae</taxon>
        <taxon>Octopus</taxon>
    </lineage>
</organism>
<gene>
    <name evidence="15" type="ORF">OCTVUL_1B028431</name>
</gene>
<dbReference type="InterPro" id="IPR005821">
    <property type="entry name" value="Ion_trans_dom"/>
</dbReference>
<dbReference type="Proteomes" id="UP001162480">
    <property type="component" value="Chromosome 6"/>
</dbReference>
<dbReference type="GO" id="GO:0042734">
    <property type="term" value="C:presynaptic membrane"/>
    <property type="evidence" value="ECO:0007669"/>
    <property type="project" value="TreeGrafter"/>
</dbReference>
<dbReference type="GO" id="GO:0032590">
    <property type="term" value="C:dendrite membrane"/>
    <property type="evidence" value="ECO:0007669"/>
    <property type="project" value="TreeGrafter"/>
</dbReference>
<name>A0AA36AX81_OCTVU</name>
<dbReference type="AlphaFoldDB" id="A0AA36AX81"/>
<feature type="transmembrane region" description="Helical" evidence="13">
    <location>
        <begin position="320"/>
        <end position="341"/>
    </location>
</feature>
<feature type="transmembrane region" description="Helical" evidence="13">
    <location>
        <begin position="223"/>
        <end position="241"/>
    </location>
</feature>
<dbReference type="GO" id="GO:0051260">
    <property type="term" value="P:protein homooligomerization"/>
    <property type="evidence" value="ECO:0007669"/>
    <property type="project" value="InterPro"/>
</dbReference>
<keyword evidence="11" id="KW-0407">Ion channel</keyword>
<keyword evidence="16" id="KW-1185">Reference proteome</keyword>
<keyword evidence="2" id="KW-0813">Transport</keyword>
<feature type="transmembrane region" description="Helical" evidence="13">
    <location>
        <begin position="353"/>
        <end position="372"/>
    </location>
</feature>
<keyword evidence="4 13" id="KW-0812">Transmembrane</keyword>
<keyword evidence="5" id="KW-0631">Potassium channel</keyword>
<evidence type="ECO:0000256" key="5">
    <source>
        <dbReference type="ARBA" id="ARBA00022826"/>
    </source>
</evidence>
<dbReference type="Pfam" id="PF00520">
    <property type="entry name" value="Ion_trans"/>
    <property type="match status" value="1"/>
</dbReference>